<dbReference type="PANTHER" id="PTHR43384">
    <property type="entry name" value="SEPTUM SITE-DETERMINING PROTEIN MIND HOMOLOG, CHLOROPLASTIC-RELATED"/>
    <property type="match status" value="1"/>
</dbReference>
<keyword evidence="3" id="KW-1185">Reference proteome</keyword>
<evidence type="ECO:0000313" key="2">
    <source>
        <dbReference type="EMBL" id="SFD94647.1"/>
    </source>
</evidence>
<dbReference type="PANTHER" id="PTHR43384:SF13">
    <property type="entry name" value="SLR0110 PROTEIN"/>
    <property type="match status" value="1"/>
</dbReference>
<dbReference type="InterPro" id="IPR050625">
    <property type="entry name" value="ParA/MinD_ATPase"/>
</dbReference>
<dbReference type="GO" id="GO:0005524">
    <property type="term" value="F:ATP binding"/>
    <property type="evidence" value="ECO:0007669"/>
    <property type="project" value="TreeGrafter"/>
</dbReference>
<dbReference type="AlphaFoldDB" id="A0A1I1WHN2"/>
<proteinExistence type="predicted"/>
<dbReference type="GO" id="GO:0051782">
    <property type="term" value="P:negative regulation of cell division"/>
    <property type="evidence" value="ECO:0007669"/>
    <property type="project" value="TreeGrafter"/>
</dbReference>
<dbReference type="Gene3D" id="3.40.50.300">
    <property type="entry name" value="P-loop containing nucleotide triphosphate hydrolases"/>
    <property type="match status" value="1"/>
</dbReference>
<evidence type="ECO:0000259" key="1">
    <source>
        <dbReference type="Pfam" id="PF13614"/>
    </source>
</evidence>
<dbReference type="GO" id="GO:0005829">
    <property type="term" value="C:cytosol"/>
    <property type="evidence" value="ECO:0007669"/>
    <property type="project" value="TreeGrafter"/>
</dbReference>
<dbReference type="InterPro" id="IPR025669">
    <property type="entry name" value="AAA_dom"/>
</dbReference>
<dbReference type="EMBL" id="FOMR01000006">
    <property type="protein sequence ID" value="SFD94647.1"/>
    <property type="molecule type" value="Genomic_DNA"/>
</dbReference>
<dbReference type="STRING" id="640948.SAMN05216238_10672"/>
<reference evidence="3" key="1">
    <citation type="submission" date="2016-10" db="EMBL/GenBank/DDBJ databases">
        <authorList>
            <person name="Varghese N."/>
            <person name="Submissions S."/>
        </authorList>
    </citation>
    <scope>NUCLEOTIDE SEQUENCE [LARGE SCALE GENOMIC DNA]</scope>
    <source>
        <strain evidence="3">DSM 22530</strain>
    </source>
</reference>
<gene>
    <name evidence="2" type="ORF">SAMN05216238_10672</name>
</gene>
<dbReference type="GO" id="GO:0009898">
    <property type="term" value="C:cytoplasmic side of plasma membrane"/>
    <property type="evidence" value="ECO:0007669"/>
    <property type="project" value="TreeGrafter"/>
</dbReference>
<feature type="domain" description="AAA" evidence="1">
    <location>
        <begin position="133"/>
        <end position="293"/>
    </location>
</feature>
<dbReference type="RefSeq" id="WP_090084735.1">
    <property type="nucleotide sequence ID" value="NZ_FOMR01000006.1"/>
</dbReference>
<dbReference type="Pfam" id="PF13614">
    <property type="entry name" value="AAA_31"/>
    <property type="match status" value="1"/>
</dbReference>
<sequence length="376" mass="43015">MSKINDIYVLGKNEELAAMLQEQINDPYQLHFLTVNELKKADAQLVLIMNNEDTAIEDAQTALTEHPNATIICVSDEENFSLLRNLNQLGITDFYVLPGEELIFMERLELMVAEIGLKNEEKPESSFKRGGGQIFAFYSGSGGTGKSLISITFAQTLKLESTAKVLFIDLNLHYGGAETFLGLDSNRSIIDLLPVIDELGEHHIRNVSEKEEHSDLNVLVSPRDAELSEKVTEEFVAKLLRASKRHYDFIIVDLPVWMDERTLTVLEEANRIYYLMNLDTVAIRVLKNVENLFQRLGIITQDRFEFVINFKAKDNELTKKDLERFSTYPVASEIRKDVKNVQAYINQGEPLRKRTQEKKLPPISKDIHKWVHSMLK</sequence>
<evidence type="ECO:0000313" key="3">
    <source>
        <dbReference type="Proteomes" id="UP000199474"/>
    </source>
</evidence>
<dbReference type="SUPFAM" id="SSF52540">
    <property type="entry name" value="P-loop containing nucleoside triphosphate hydrolases"/>
    <property type="match status" value="1"/>
</dbReference>
<organism evidence="2 3">
    <name type="scientific">Lentibacillus persicus</name>
    <dbReference type="NCBI Taxonomy" id="640948"/>
    <lineage>
        <taxon>Bacteria</taxon>
        <taxon>Bacillati</taxon>
        <taxon>Bacillota</taxon>
        <taxon>Bacilli</taxon>
        <taxon>Bacillales</taxon>
        <taxon>Bacillaceae</taxon>
        <taxon>Lentibacillus</taxon>
    </lineage>
</organism>
<dbReference type="Proteomes" id="UP000199474">
    <property type="component" value="Unassembled WGS sequence"/>
</dbReference>
<accession>A0A1I1WHN2</accession>
<dbReference type="GO" id="GO:0016887">
    <property type="term" value="F:ATP hydrolysis activity"/>
    <property type="evidence" value="ECO:0007669"/>
    <property type="project" value="TreeGrafter"/>
</dbReference>
<name>A0A1I1WHN2_9BACI</name>
<dbReference type="InterPro" id="IPR027417">
    <property type="entry name" value="P-loop_NTPase"/>
</dbReference>
<protein>
    <submittedName>
        <fullName evidence="2">Pilus assembly protein CpaE</fullName>
    </submittedName>
</protein>
<dbReference type="OrthoDB" id="2512803at2"/>